<gene>
    <name evidence="6" type="ORF">TRUGW13939_04598</name>
</gene>
<keyword evidence="2" id="KW-0274">FAD</keyword>
<protein>
    <recommendedName>
        <fullName evidence="5">FAD-binding domain-containing protein</fullName>
    </recommendedName>
</protein>
<dbReference type="AlphaFoldDB" id="A0A7H8QU11"/>
<keyword evidence="4" id="KW-0503">Monooxygenase</keyword>
<accession>A0A7H8QU11</accession>
<dbReference type="PANTHER" id="PTHR46972">
    <property type="entry name" value="MONOOXYGENASE ASQM-RELATED"/>
    <property type="match status" value="1"/>
</dbReference>
<evidence type="ECO:0000256" key="1">
    <source>
        <dbReference type="ARBA" id="ARBA00022630"/>
    </source>
</evidence>
<evidence type="ECO:0000313" key="7">
    <source>
        <dbReference type="Proteomes" id="UP000509510"/>
    </source>
</evidence>
<dbReference type="Proteomes" id="UP000509510">
    <property type="component" value="Chromosome II"/>
</dbReference>
<dbReference type="GO" id="GO:0046677">
    <property type="term" value="P:response to antibiotic"/>
    <property type="evidence" value="ECO:0007669"/>
    <property type="project" value="InterPro"/>
</dbReference>
<organism evidence="6 7">
    <name type="scientific">Talaromyces rugulosus</name>
    <name type="common">Penicillium rugulosum</name>
    <dbReference type="NCBI Taxonomy" id="121627"/>
    <lineage>
        <taxon>Eukaryota</taxon>
        <taxon>Fungi</taxon>
        <taxon>Dikarya</taxon>
        <taxon>Ascomycota</taxon>
        <taxon>Pezizomycotina</taxon>
        <taxon>Eurotiomycetes</taxon>
        <taxon>Eurotiomycetidae</taxon>
        <taxon>Eurotiales</taxon>
        <taxon>Trichocomaceae</taxon>
        <taxon>Talaromyces</taxon>
        <taxon>Talaromyces sect. Islandici</taxon>
    </lineage>
</organism>
<evidence type="ECO:0000313" key="6">
    <source>
        <dbReference type="EMBL" id="QKX57484.1"/>
    </source>
</evidence>
<keyword evidence="7" id="KW-1185">Reference proteome</keyword>
<keyword evidence="1" id="KW-0285">Flavoprotein</keyword>
<name>A0A7H8QU11_TALRU</name>
<dbReference type="PANTHER" id="PTHR46972:SF1">
    <property type="entry name" value="FAD DEPENDENT OXIDOREDUCTASE DOMAIN-CONTAINING PROTEIN"/>
    <property type="match status" value="1"/>
</dbReference>
<dbReference type="SUPFAM" id="SSF51905">
    <property type="entry name" value="FAD/NAD(P)-binding domain"/>
    <property type="match status" value="1"/>
</dbReference>
<dbReference type="PRINTS" id="PR00420">
    <property type="entry name" value="RNGMNOXGNASE"/>
</dbReference>
<dbReference type="InterPro" id="IPR002938">
    <property type="entry name" value="FAD-bd"/>
</dbReference>
<reference evidence="7" key="1">
    <citation type="submission" date="2020-06" db="EMBL/GenBank/DDBJ databases">
        <title>A chromosome-scale genome assembly of Talaromyces rugulosus W13939.</title>
        <authorList>
            <person name="Wang B."/>
            <person name="Guo L."/>
            <person name="Ye K."/>
            <person name="Wang L."/>
        </authorList>
    </citation>
    <scope>NUCLEOTIDE SEQUENCE [LARGE SCALE GENOMIC DNA]</scope>
    <source>
        <strain evidence="7">W13939</strain>
    </source>
</reference>
<dbReference type="InterPro" id="IPR043683">
    <property type="entry name" value="TetX_monooxygenase"/>
</dbReference>
<dbReference type="GO" id="GO:0071949">
    <property type="term" value="F:FAD binding"/>
    <property type="evidence" value="ECO:0007669"/>
    <property type="project" value="InterPro"/>
</dbReference>
<dbReference type="KEGG" id="trg:TRUGW13939_04598"/>
<dbReference type="GeneID" id="55992099"/>
<evidence type="ECO:0000256" key="2">
    <source>
        <dbReference type="ARBA" id="ARBA00022827"/>
    </source>
</evidence>
<feature type="domain" description="FAD-binding" evidence="5">
    <location>
        <begin position="6"/>
        <end position="336"/>
    </location>
</feature>
<dbReference type="GO" id="GO:0004497">
    <property type="term" value="F:monooxygenase activity"/>
    <property type="evidence" value="ECO:0007669"/>
    <property type="project" value="UniProtKB-KW"/>
</dbReference>
<evidence type="ECO:0000256" key="3">
    <source>
        <dbReference type="ARBA" id="ARBA00023002"/>
    </source>
</evidence>
<dbReference type="OrthoDB" id="655030at2759"/>
<dbReference type="InterPro" id="IPR036188">
    <property type="entry name" value="FAD/NAD-bd_sf"/>
</dbReference>
<dbReference type="RefSeq" id="XP_035343662.1">
    <property type="nucleotide sequence ID" value="XM_035487769.1"/>
</dbReference>
<proteinExistence type="inferred from homology"/>
<sequence>MAPLRIAIIGAGPAGLTLARLLQVKGIPYTIYDLDAHAYSRDQGGTVDLHRRGGQMVLEEAGLLEEFKKLSRPEGEATKLVKYDGTVLVDENVEKVKRLEEHQDRPEIDRLVLRQLLLGSLTEGNNNIVWGKKLLGVEESNGKIDLQFADGVEKAFDIVVGADGAWSKVRPFLTDEKPFYSGITAIELWATNVDAQHQWLSQYVGQGSMFMFDQGRAVISQRNGNNTIRTYAAVKQPETWSNDCGIDWSKPEAKTQLIEGYFIDCADDLKRVIIDSNDNLVVRSMYMLPVDIKWEPKAGVTLIGDAAHLMTPFAGVGVNIAMVDALDLSRAIASCVDNKENIGTAVSAFEKEMFQRSQMFANKTWKNMQSHFSATGIEERAALARK</sequence>
<dbReference type="Pfam" id="PF01494">
    <property type="entry name" value="FAD_binding_3"/>
    <property type="match status" value="1"/>
</dbReference>
<dbReference type="EMBL" id="CP055899">
    <property type="protein sequence ID" value="QKX57484.1"/>
    <property type="molecule type" value="Genomic_DNA"/>
</dbReference>
<dbReference type="Gene3D" id="3.50.50.60">
    <property type="entry name" value="FAD/NAD(P)-binding domain"/>
    <property type="match status" value="1"/>
</dbReference>
<evidence type="ECO:0000259" key="5">
    <source>
        <dbReference type="Pfam" id="PF01494"/>
    </source>
</evidence>
<dbReference type="HAMAP" id="MF_00845">
    <property type="entry name" value="TetX_monooxygenase"/>
    <property type="match status" value="1"/>
</dbReference>
<evidence type="ECO:0000256" key="4">
    <source>
        <dbReference type="ARBA" id="ARBA00023033"/>
    </source>
</evidence>
<keyword evidence="3" id="KW-0560">Oxidoreductase</keyword>